<dbReference type="InterPro" id="IPR013783">
    <property type="entry name" value="Ig-like_fold"/>
</dbReference>
<dbReference type="Pfam" id="PF13529">
    <property type="entry name" value="Peptidase_C39_2"/>
    <property type="match status" value="1"/>
</dbReference>
<dbReference type="EMBL" id="SJTH01000035">
    <property type="protein sequence ID" value="TCJ02304.1"/>
    <property type="molecule type" value="Genomic_DNA"/>
</dbReference>
<dbReference type="PANTHER" id="PTHR37806">
    <property type="entry name" value="LMO0724 PROTEIN"/>
    <property type="match status" value="1"/>
</dbReference>
<dbReference type="InterPro" id="IPR039564">
    <property type="entry name" value="Peptidase_C39-like"/>
</dbReference>
<name>A0A4R1ARW4_9BACI</name>
<sequence>MTKQGRIIIVNRDTYTQVPINNSGFTIVDLKSGEIIESLTTDEAGKATSGPLDMGTSYIIQQNMVMQPYELDRNEIPVKIDQEILEITTTNHISLGNEISRETSVGNADHTNVFIPVKSLMQYPELPNGCEVTSLTSVLNYYGYDVTKTKMADKYLPKAPFEKKNGKIYGADPYKAYAGNPREQRGFFVPIVEAANQFLKEIEGEKVAKDLSGSNREETLEQLNKGNPIVIWVTLDLSKPKIGHSWYIDGTEELFNAPVNLQENSNFDVVNHCNEEYQ</sequence>
<protein>
    <recommendedName>
        <fullName evidence="5">Peptidase C39-like domain-containing protein</fullName>
    </recommendedName>
</protein>
<feature type="domain" description="Peptidase C39-like" evidence="1">
    <location>
        <begin position="116"/>
        <end position="251"/>
    </location>
</feature>
<accession>A0A4R1ARW4</accession>
<evidence type="ECO:0000259" key="1">
    <source>
        <dbReference type="Pfam" id="PF13529"/>
    </source>
</evidence>
<dbReference type="STRING" id="1742358.GCA_001439605_02623"/>
<dbReference type="Pfam" id="PF17802">
    <property type="entry name" value="SpaA"/>
    <property type="match status" value="1"/>
</dbReference>
<dbReference type="AlphaFoldDB" id="A0A4R1ARW4"/>
<keyword evidence="4" id="KW-1185">Reference proteome</keyword>
<dbReference type="Proteomes" id="UP000293846">
    <property type="component" value="Unassembled WGS sequence"/>
</dbReference>
<organism evidence="3 4">
    <name type="scientific">Cytobacillus praedii</name>
    <dbReference type="NCBI Taxonomy" id="1742358"/>
    <lineage>
        <taxon>Bacteria</taxon>
        <taxon>Bacillati</taxon>
        <taxon>Bacillota</taxon>
        <taxon>Bacilli</taxon>
        <taxon>Bacillales</taxon>
        <taxon>Bacillaceae</taxon>
        <taxon>Cytobacillus</taxon>
    </lineage>
</organism>
<dbReference type="Gene3D" id="3.90.70.10">
    <property type="entry name" value="Cysteine proteinases"/>
    <property type="match status" value="1"/>
</dbReference>
<dbReference type="OrthoDB" id="1164310at2"/>
<comment type="caution">
    <text evidence="3">The sequence shown here is derived from an EMBL/GenBank/DDBJ whole genome shotgun (WGS) entry which is preliminary data.</text>
</comment>
<evidence type="ECO:0000313" key="3">
    <source>
        <dbReference type="EMBL" id="TCJ02304.1"/>
    </source>
</evidence>
<dbReference type="RefSeq" id="WP_131237917.1">
    <property type="nucleotide sequence ID" value="NZ_CP183326.1"/>
</dbReference>
<gene>
    <name evidence="3" type="ORF">E0Y62_19895</name>
</gene>
<dbReference type="Gene3D" id="2.60.40.10">
    <property type="entry name" value="Immunoglobulins"/>
    <property type="match status" value="1"/>
</dbReference>
<dbReference type="PANTHER" id="PTHR37806:SF1">
    <property type="entry name" value="PEPTIDASE C39-LIKE DOMAIN-CONTAINING PROTEIN"/>
    <property type="match status" value="1"/>
</dbReference>
<evidence type="ECO:0008006" key="5">
    <source>
        <dbReference type="Google" id="ProtNLM"/>
    </source>
</evidence>
<reference evidence="3 4" key="1">
    <citation type="submission" date="2019-03" db="EMBL/GenBank/DDBJ databases">
        <authorList>
            <person name="Jensen L."/>
            <person name="Storgaard J."/>
            <person name="Sulaj E."/>
            <person name="Schramm A."/>
            <person name="Marshall I.P.G."/>
        </authorList>
    </citation>
    <scope>NUCLEOTIDE SEQUENCE [LARGE SCALE GENOMIC DNA]</scope>
    <source>
        <strain evidence="3 4">2017H2G3</strain>
    </source>
</reference>
<proteinExistence type="predicted"/>
<dbReference type="InterPro" id="IPR041033">
    <property type="entry name" value="SpaA_PFL_dom_1"/>
</dbReference>
<evidence type="ECO:0000259" key="2">
    <source>
        <dbReference type="Pfam" id="PF17802"/>
    </source>
</evidence>
<feature type="domain" description="SpaA-like prealbumin fold" evidence="2">
    <location>
        <begin position="7"/>
        <end position="91"/>
    </location>
</feature>
<evidence type="ECO:0000313" key="4">
    <source>
        <dbReference type="Proteomes" id="UP000293846"/>
    </source>
</evidence>